<keyword evidence="7" id="KW-0732">Signal</keyword>
<evidence type="ECO:0000256" key="4">
    <source>
        <dbReference type="ARBA" id="ARBA00011245"/>
    </source>
</evidence>
<evidence type="ECO:0000313" key="17">
    <source>
        <dbReference type="EMBL" id="RED76422.1"/>
    </source>
</evidence>
<dbReference type="EC" id="3.2.1.25" evidence="5"/>
<evidence type="ECO:0000256" key="8">
    <source>
        <dbReference type="ARBA" id="ARBA00022801"/>
    </source>
</evidence>
<organism evidence="17 18">
    <name type="scientific">Cohnella phaseoli</name>
    <dbReference type="NCBI Taxonomy" id="456490"/>
    <lineage>
        <taxon>Bacteria</taxon>
        <taxon>Bacillati</taxon>
        <taxon>Bacillota</taxon>
        <taxon>Bacilli</taxon>
        <taxon>Bacillales</taxon>
        <taxon>Paenibacillaceae</taxon>
        <taxon>Cohnella</taxon>
    </lineage>
</organism>
<name>A0A3D9JQX0_9BACL</name>
<feature type="domain" description="Beta-mannosidase-like galactose-binding" evidence="16">
    <location>
        <begin position="63"/>
        <end position="183"/>
    </location>
</feature>
<dbReference type="Pfam" id="PF00703">
    <property type="entry name" value="Glyco_hydro_2"/>
    <property type="match status" value="1"/>
</dbReference>
<dbReference type="Pfam" id="PF02836">
    <property type="entry name" value="Glyco_hydro_2_C"/>
    <property type="match status" value="1"/>
</dbReference>
<dbReference type="PANTHER" id="PTHR43730:SF1">
    <property type="entry name" value="BETA-MANNOSIDASE"/>
    <property type="match status" value="1"/>
</dbReference>
<dbReference type="SUPFAM" id="SSF51445">
    <property type="entry name" value="(Trans)glycosidases"/>
    <property type="match status" value="1"/>
</dbReference>
<comment type="function">
    <text evidence="2">Exoglycosidase that cleaves the single beta-linked mannose residue from the non-reducing end of all N-linked glycoprotein oligosaccharides.</text>
</comment>
<dbReference type="InterPro" id="IPR050887">
    <property type="entry name" value="Beta-mannosidase_GH2"/>
</dbReference>
<dbReference type="InterPro" id="IPR036156">
    <property type="entry name" value="Beta-gal/glucu_dom_sf"/>
</dbReference>
<dbReference type="EMBL" id="QRDZ01000012">
    <property type="protein sequence ID" value="RED76422.1"/>
    <property type="molecule type" value="Genomic_DNA"/>
</dbReference>
<keyword evidence="11" id="KW-0326">Glycosidase</keyword>
<dbReference type="SUPFAM" id="SSF49785">
    <property type="entry name" value="Galactose-binding domain-like"/>
    <property type="match status" value="1"/>
</dbReference>
<evidence type="ECO:0000256" key="7">
    <source>
        <dbReference type="ARBA" id="ARBA00022729"/>
    </source>
</evidence>
<dbReference type="Gene3D" id="3.20.20.80">
    <property type="entry name" value="Glycosidases"/>
    <property type="match status" value="1"/>
</dbReference>
<evidence type="ECO:0000256" key="12">
    <source>
        <dbReference type="ARBA" id="ARBA00032581"/>
    </source>
</evidence>
<evidence type="ECO:0000256" key="9">
    <source>
        <dbReference type="ARBA" id="ARBA00023157"/>
    </source>
</evidence>
<sequence>MNIRHSLDEVERLSFNPGSIPFSGKSIGVRMERITPQVSSESGFARKYVLDDQWFIAEHSEETNGPAGEWWPAVVPGSVHTALMNAGIIPDPYVGKNDSIARAQSFRTWWIKKEFEIPADFAAMRIVFNGVCDSCTVWFNGHQIADNQGMFTSFEFDLTDKVLRKGRSTLLVRLESAPYRISTGEPNPYWIGMNVGWMDTVIFNNVYGWHYIDVPATGIWRTVVLEEKPHVEIKNPFIATKDYMTGTMNLSAELEGGVHEREGTLRIEIEPDNFEGNSFGIEYEVRPSENEPELHFEFQIPEHRLWWPNGLGDPHLYRMTLNFMPKKGIGDRKQVIFGIRKVQFGPLPGGPDPEIYNWALQVNGRALFAKGTNWCTIDALMRFDKRRYARFMDMARRSHIQLMRAWGAGLPETDEFYDLANRMGIMIYQEWPTAWDSHKVQPIPILEKTVRQNMMRLRNHPSLIQWGGGNESPDPTGVAIDMMGRLSYELDGTRAFRRTQPWGGSLNNYDVYWGRQSLDRNLQLESPFLGEFGLASAPNLESVKKYIPRHEWGAWPPPPFGTFAHKTPVFNRNEDMSRLSHYVADFIDNSSMAAFVLGTQLAQTTGLRHTLELARTRWPEAAGVAFYKLNDNCPSVSWSIVDWYGAPKLAYYFVQDAYSPLAAVVLLDGLNPGDSPMEAPVFILDDSSCLAGQNWEVEVTAFGSTLREVKKTSFRGRGAIHVRRQVGQFSLTKEQMNHTPLFIVSELRLEGALRYRSFYWLNYLADRGCLFRLPRTTLQSERHPGKITIRNTGSLPAVGVNMSSPHSDELTIEDNFFWMNPGETREVDISGDRDVSLQAWNVD</sequence>
<dbReference type="PANTHER" id="PTHR43730">
    <property type="entry name" value="BETA-MANNOSIDASE"/>
    <property type="match status" value="1"/>
</dbReference>
<keyword evidence="8" id="KW-0378">Hydrolase</keyword>
<evidence type="ECO:0000256" key="11">
    <source>
        <dbReference type="ARBA" id="ARBA00023295"/>
    </source>
</evidence>
<evidence type="ECO:0000256" key="1">
    <source>
        <dbReference type="ARBA" id="ARBA00000829"/>
    </source>
</evidence>
<gene>
    <name evidence="17" type="ORF">DFP98_112140</name>
</gene>
<dbReference type="InterPro" id="IPR013783">
    <property type="entry name" value="Ig-like_fold"/>
</dbReference>
<evidence type="ECO:0000259" key="13">
    <source>
        <dbReference type="Pfam" id="PF00703"/>
    </source>
</evidence>
<dbReference type="InterPro" id="IPR017853">
    <property type="entry name" value="GH"/>
</dbReference>
<dbReference type="Pfam" id="PF17753">
    <property type="entry name" value="Ig_mannosidase"/>
    <property type="match status" value="1"/>
</dbReference>
<dbReference type="InterPro" id="IPR054593">
    <property type="entry name" value="Beta-mannosidase-like_N2"/>
</dbReference>
<evidence type="ECO:0000259" key="16">
    <source>
        <dbReference type="Pfam" id="PF22666"/>
    </source>
</evidence>
<evidence type="ECO:0000259" key="14">
    <source>
        <dbReference type="Pfam" id="PF02836"/>
    </source>
</evidence>
<reference evidence="17 18" key="1">
    <citation type="submission" date="2018-07" db="EMBL/GenBank/DDBJ databases">
        <title>Genomic Encyclopedia of Type Strains, Phase III (KMG-III): the genomes of soil and plant-associated and newly described type strains.</title>
        <authorList>
            <person name="Whitman W."/>
        </authorList>
    </citation>
    <scope>NUCLEOTIDE SEQUENCE [LARGE SCALE GENOMIC DNA]</scope>
    <source>
        <strain evidence="17 18">CECT 7287</strain>
    </source>
</reference>
<dbReference type="SUPFAM" id="SSF49303">
    <property type="entry name" value="beta-Galactosidase/glucuronidase domain"/>
    <property type="match status" value="2"/>
</dbReference>
<feature type="domain" description="Beta-mannosidase Ig-fold" evidence="15">
    <location>
        <begin position="774"/>
        <end position="841"/>
    </location>
</feature>
<dbReference type="InterPro" id="IPR041625">
    <property type="entry name" value="Beta-mannosidase_Ig"/>
</dbReference>
<evidence type="ECO:0000256" key="10">
    <source>
        <dbReference type="ARBA" id="ARBA00023180"/>
    </source>
</evidence>
<feature type="domain" description="Glycoside hydrolase family 2 catalytic" evidence="14">
    <location>
        <begin position="411"/>
        <end position="495"/>
    </location>
</feature>
<protein>
    <recommendedName>
        <fullName evidence="6">Beta-mannosidase</fullName>
        <ecNumber evidence="5">3.2.1.25</ecNumber>
    </recommendedName>
    <alternativeName>
        <fullName evidence="12">Lysosomal beta A mannosidase</fullName>
    </alternativeName>
</protein>
<evidence type="ECO:0000256" key="2">
    <source>
        <dbReference type="ARBA" id="ARBA00003150"/>
    </source>
</evidence>
<evidence type="ECO:0000256" key="6">
    <source>
        <dbReference type="ARBA" id="ARBA00015707"/>
    </source>
</evidence>
<dbReference type="GO" id="GO:0004567">
    <property type="term" value="F:beta-mannosidase activity"/>
    <property type="evidence" value="ECO:0007669"/>
    <property type="project" value="UniProtKB-EC"/>
</dbReference>
<dbReference type="InterPro" id="IPR006103">
    <property type="entry name" value="Glyco_hydro_2_cat"/>
</dbReference>
<evidence type="ECO:0000259" key="15">
    <source>
        <dbReference type="Pfam" id="PF17753"/>
    </source>
</evidence>
<comment type="catalytic activity">
    <reaction evidence="1">
        <text>Hydrolysis of terminal, non-reducing beta-D-mannose residues in beta-D-mannosides.</text>
        <dbReference type="EC" id="3.2.1.25"/>
    </reaction>
</comment>
<dbReference type="InterPro" id="IPR008979">
    <property type="entry name" value="Galactose-bd-like_sf"/>
</dbReference>
<evidence type="ECO:0000256" key="5">
    <source>
        <dbReference type="ARBA" id="ARBA00012754"/>
    </source>
</evidence>
<evidence type="ECO:0000313" key="18">
    <source>
        <dbReference type="Proteomes" id="UP000256977"/>
    </source>
</evidence>
<dbReference type="GO" id="GO:0006516">
    <property type="term" value="P:glycoprotein catabolic process"/>
    <property type="evidence" value="ECO:0007669"/>
    <property type="project" value="TreeGrafter"/>
</dbReference>
<dbReference type="AlphaFoldDB" id="A0A3D9JQX0"/>
<keyword evidence="10" id="KW-0325">Glycoprotein</keyword>
<proteinExistence type="inferred from homology"/>
<dbReference type="InterPro" id="IPR006102">
    <property type="entry name" value="Ig-like_GH2"/>
</dbReference>
<keyword evidence="18" id="KW-1185">Reference proteome</keyword>
<dbReference type="Gene3D" id="2.60.40.10">
    <property type="entry name" value="Immunoglobulins"/>
    <property type="match status" value="1"/>
</dbReference>
<evidence type="ECO:0000256" key="3">
    <source>
        <dbReference type="ARBA" id="ARBA00007401"/>
    </source>
</evidence>
<comment type="subunit">
    <text evidence="4">Monomer.</text>
</comment>
<comment type="caution">
    <text evidence="17">The sequence shown here is derived from an EMBL/GenBank/DDBJ whole genome shotgun (WGS) entry which is preliminary data.</text>
</comment>
<dbReference type="Pfam" id="PF22666">
    <property type="entry name" value="Glyco_hydro_2_N2"/>
    <property type="match status" value="1"/>
</dbReference>
<comment type="similarity">
    <text evidence="3">Belongs to the glycosyl hydrolase 2 family.</text>
</comment>
<feature type="domain" description="Glycoside hydrolase family 2 immunoglobulin-like beta-sandwich" evidence="13">
    <location>
        <begin position="232"/>
        <end position="340"/>
    </location>
</feature>
<keyword evidence="9" id="KW-1015">Disulfide bond</keyword>
<dbReference type="Proteomes" id="UP000256977">
    <property type="component" value="Unassembled WGS sequence"/>
</dbReference>
<accession>A0A3D9JQX0</accession>
<dbReference type="Gene3D" id="2.60.120.260">
    <property type="entry name" value="Galactose-binding domain-like"/>
    <property type="match status" value="1"/>
</dbReference>
<dbReference type="GO" id="GO:0005975">
    <property type="term" value="P:carbohydrate metabolic process"/>
    <property type="evidence" value="ECO:0007669"/>
    <property type="project" value="InterPro"/>
</dbReference>